<comment type="caution">
    <text evidence="3">The sequence shown here is derived from an EMBL/GenBank/DDBJ whole genome shotgun (WGS) entry which is preliminary data.</text>
</comment>
<dbReference type="Pfam" id="PF12776">
    <property type="entry name" value="Myb_DNA-bind_3"/>
    <property type="match status" value="1"/>
</dbReference>
<dbReference type="PANTHER" id="PTHR47864">
    <property type="entry name" value="TRANSMEMBRANE PROTEIN"/>
    <property type="match status" value="1"/>
</dbReference>
<feature type="domain" description="Myb/SANT-like" evidence="2">
    <location>
        <begin position="15"/>
        <end position="112"/>
    </location>
</feature>
<feature type="region of interest" description="Disordered" evidence="1">
    <location>
        <begin position="247"/>
        <end position="277"/>
    </location>
</feature>
<organism evidence="3 4">
    <name type="scientific">Brassica napus</name>
    <name type="common">Rape</name>
    <dbReference type="NCBI Taxonomy" id="3708"/>
    <lineage>
        <taxon>Eukaryota</taxon>
        <taxon>Viridiplantae</taxon>
        <taxon>Streptophyta</taxon>
        <taxon>Embryophyta</taxon>
        <taxon>Tracheophyta</taxon>
        <taxon>Spermatophyta</taxon>
        <taxon>Magnoliopsida</taxon>
        <taxon>eudicotyledons</taxon>
        <taxon>Gunneridae</taxon>
        <taxon>Pentapetalae</taxon>
        <taxon>rosids</taxon>
        <taxon>malvids</taxon>
        <taxon>Brassicales</taxon>
        <taxon>Brassicaceae</taxon>
        <taxon>Brassiceae</taxon>
        <taxon>Brassica</taxon>
    </lineage>
</organism>
<protein>
    <recommendedName>
        <fullName evidence="2">Myb/SANT-like domain-containing protein</fullName>
    </recommendedName>
</protein>
<feature type="compositionally biased region" description="Basic and acidic residues" evidence="1">
    <location>
        <begin position="217"/>
        <end position="230"/>
    </location>
</feature>
<evidence type="ECO:0000313" key="3">
    <source>
        <dbReference type="EMBL" id="KAH0899314.1"/>
    </source>
</evidence>
<dbReference type="PANTHER" id="PTHR47864:SF10">
    <property type="entry name" value="MYB_SANT-LIKE DNA-BINDING DOMAIN PROTEIN"/>
    <property type="match status" value="1"/>
</dbReference>
<dbReference type="EMBL" id="JAGKQM010000012">
    <property type="protein sequence ID" value="KAH0899314.1"/>
    <property type="molecule type" value="Genomic_DNA"/>
</dbReference>
<gene>
    <name evidence="3" type="ORF">HID58_048882</name>
</gene>
<accession>A0ABQ8B3C3</accession>
<evidence type="ECO:0000313" key="4">
    <source>
        <dbReference type="Proteomes" id="UP000824890"/>
    </source>
</evidence>
<dbReference type="Proteomes" id="UP000824890">
    <property type="component" value="Unassembled WGS sequence"/>
</dbReference>
<evidence type="ECO:0000259" key="2">
    <source>
        <dbReference type="Pfam" id="PF12776"/>
    </source>
</evidence>
<proteinExistence type="predicted"/>
<keyword evidence="4" id="KW-1185">Reference proteome</keyword>
<dbReference type="InterPro" id="IPR024752">
    <property type="entry name" value="Myb/SANT-like_dom"/>
</dbReference>
<dbReference type="InterPro" id="IPR055314">
    <property type="entry name" value="At2g29880-like"/>
</dbReference>
<evidence type="ECO:0000256" key="1">
    <source>
        <dbReference type="SAM" id="MobiDB-lite"/>
    </source>
</evidence>
<reference evidence="3 4" key="1">
    <citation type="submission" date="2021-05" db="EMBL/GenBank/DDBJ databases">
        <title>Genome Assembly of Synthetic Allotetraploid Brassica napus Reveals Homoeologous Exchanges between Subgenomes.</title>
        <authorList>
            <person name="Davis J.T."/>
        </authorList>
    </citation>
    <scope>NUCLEOTIDE SEQUENCE [LARGE SCALE GENOMIC DNA]</scope>
    <source>
        <strain evidence="4">cv. Da-Ae</strain>
        <tissue evidence="3">Seedling</tissue>
    </source>
</reference>
<name>A0ABQ8B3C3_BRANA</name>
<sequence length="290" mass="34045">MGDSQKNKEKGGYSQWRPEETKLLIDLLVDAIHRNWRDANGLINKFTVEQIFLSVLNEKLGCQKEHKHYLTRIKYLREKYQNHLDLQRCNSGFGWDPDMKKYTALDEVWDEYLKKHPTHKHLRYDSVEKYEDLQIIFGNGVATGGFAIGMGDSTDAHTFRVEDISQTRENINLHQSSDEVFELSSQQPSTECGMSAFSCTGSKDRAEKLHPRKRSRREADTNADKLKNDQDDSMIIVSNKIFSVIQQREERQQREAEKREEKLKREAEEKEADRKKDCIWEAMKEIPNFR</sequence>
<feature type="region of interest" description="Disordered" evidence="1">
    <location>
        <begin position="203"/>
        <end position="230"/>
    </location>
</feature>